<protein>
    <recommendedName>
        <fullName evidence="5">Transmembrane protein</fullName>
    </recommendedName>
</protein>
<accession>A0AAE0L1X5</accession>
<organism evidence="3 4">
    <name type="scientific">Cymbomonas tetramitiformis</name>
    <dbReference type="NCBI Taxonomy" id="36881"/>
    <lineage>
        <taxon>Eukaryota</taxon>
        <taxon>Viridiplantae</taxon>
        <taxon>Chlorophyta</taxon>
        <taxon>Pyramimonadophyceae</taxon>
        <taxon>Pyramimonadales</taxon>
        <taxon>Pyramimonadaceae</taxon>
        <taxon>Cymbomonas</taxon>
    </lineage>
</organism>
<keyword evidence="2" id="KW-0812">Transmembrane</keyword>
<name>A0AAE0L1X5_9CHLO</name>
<evidence type="ECO:0000313" key="4">
    <source>
        <dbReference type="Proteomes" id="UP001190700"/>
    </source>
</evidence>
<sequence length="519" mass="56124">MTQVTNISSCSFHRNSANGTGTGSGTTRTGNGGVMYLQAEAGWSRDRTHLEALGFYGNSAREGGAIGYWAPVDLQAMPVAPACVSCEPLDGSNVAAYGSSEGWATKALHLQVAEQQQEEASNEKVAHNISVRITDANGEIVVVDSSTMVEIHFNNSDVCQLEEGSTRVQAVRGVATFSGSASSLKLRGNPGTLCLVYFSADFGYEAEVVTNITVVPLRYCLPGEELKGDSPWKYCAECEEGKLSLSNASGCVECFQELGCEEGSCPIECLGGDRFVPRRMGRGAGSVAELRLCDGVSYTGDSVVLCGGKKPVTCSGNHFPVALRDRCIACPGRNITLLRAVFVSVGAAIGVSLVVLLFTTVSESREQVMSGKVQDTSVQLLKARHALSLVVGYAQVMGQMSHVFSADLLPSMATSLMSWLFVFNMDFVAIINFKCFSHYFLTDVNSSFYFGFWQSVLLPWALCAMFAVLYLLLLLQHRTRQHKQLQQAREAGKEPDERATHQAELEQGEEEEEEKKPGV</sequence>
<keyword evidence="2" id="KW-0472">Membrane</keyword>
<feature type="transmembrane region" description="Helical" evidence="2">
    <location>
        <begin position="337"/>
        <end position="359"/>
    </location>
</feature>
<proteinExistence type="predicted"/>
<reference evidence="3 4" key="1">
    <citation type="journal article" date="2015" name="Genome Biol. Evol.">
        <title>Comparative Genomics of a Bacterivorous Green Alga Reveals Evolutionary Causalities and Consequences of Phago-Mixotrophic Mode of Nutrition.</title>
        <authorList>
            <person name="Burns J.A."/>
            <person name="Paasch A."/>
            <person name="Narechania A."/>
            <person name="Kim E."/>
        </authorList>
    </citation>
    <scope>NUCLEOTIDE SEQUENCE [LARGE SCALE GENOMIC DNA]</scope>
    <source>
        <strain evidence="3 4">PLY_AMNH</strain>
    </source>
</reference>
<evidence type="ECO:0008006" key="5">
    <source>
        <dbReference type="Google" id="ProtNLM"/>
    </source>
</evidence>
<dbReference type="Proteomes" id="UP001190700">
    <property type="component" value="Unassembled WGS sequence"/>
</dbReference>
<keyword evidence="4" id="KW-1185">Reference proteome</keyword>
<feature type="transmembrane region" description="Helical" evidence="2">
    <location>
        <begin position="452"/>
        <end position="475"/>
    </location>
</feature>
<feature type="compositionally biased region" description="Basic and acidic residues" evidence="1">
    <location>
        <begin position="490"/>
        <end position="504"/>
    </location>
</feature>
<dbReference type="EMBL" id="LGRX02011571">
    <property type="protein sequence ID" value="KAK3268804.1"/>
    <property type="molecule type" value="Genomic_DNA"/>
</dbReference>
<evidence type="ECO:0000256" key="2">
    <source>
        <dbReference type="SAM" id="Phobius"/>
    </source>
</evidence>
<comment type="caution">
    <text evidence="3">The sequence shown here is derived from an EMBL/GenBank/DDBJ whole genome shotgun (WGS) entry which is preliminary data.</text>
</comment>
<dbReference type="AlphaFoldDB" id="A0AAE0L1X5"/>
<keyword evidence="2" id="KW-1133">Transmembrane helix</keyword>
<evidence type="ECO:0000313" key="3">
    <source>
        <dbReference type="EMBL" id="KAK3268804.1"/>
    </source>
</evidence>
<evidence type="ECO:0000256" key="1">
    <source>
        <dbReference type="SAM" id="MobiDB-lite"/>
    </source>
</evidence>
<feature type="transmembrane region" description="Helical" evidence="2">
    <location>
        <begin position="419"/>
        <end position="440"/>
    </location>
</feature>
<feature type="region of interest" description="Disordered" evidence="1">
    <location>
        <begin position="485"/>
        <end position="519"/>
    </location>
</feature>
<gene>
    <name evidence="3" type="ORF">CYMTET_22711</name>
</gene>